<feature type="region of interest" description="Disordered" evidence="2">
    <location>
        <begin position="518"/>
        <end position="546"/>
    </location>
</feature>
<evidence type="ECO:0000256" key="2">
    <source>
        <dbReference type="SAM" id="MobiDB-lite"/>
    </source>
</evidence>
<reference evidence="4 5" key="1">
    <citation type="submission" date="2022-12" db="EMBL/GenBank/DDBJ databases">
        <title>Chromosome-level genome assembly of true bugs.</title>
        <authorList>
            <person name="Ma L."/>
            <person name="Li H."/>
        </authorList>
    </citation>
    <scope>NUCLEOTIDE SEQUENCE [LARGE SCALE GENOMIC DNA]</scope>
    <source>
        <strain evidence="4">Lab_2022b</strain>
    </source>
</reference>
<evidence type="ECO:0000256" key="3">
    <source>
        <dbReference type="SAM" id="Phobius"/>
    </source>
</evidence>
<evidence type="ECO:0008006" key="6">
    <source>
        <dbReference type="Google" id="ProtNLM"/>
    </source>
</evidence>
<feature type="coiled-coil region" evidence="1">
    <location>
        <begin position="153"/>
        <end position="180"/>
    </location>
</feature>
<dbReference type="InterPro" id="IPR022048">
    <property type="entry name" value="Envelope_fusion-like"/>
</dbReference>
<evidence type="ECO:0000313" key="4">
    <source>
        <dbReference type="EMBL" id="KAK9512358.1"/>
    </source>
</evidence>
<feature type="transmembrane region" description="Helical" evidence="3">
    <location>
        <begin position="488"/>
        <end position="506"/>
    </location>
</feature>
<comment type="caution">
    <text evidence="4">The sequence shown here is derived from an EMBL/GenBank/DDBJ whole genome shotgun (WGS) entry which is preliminary data.</text>
</comment>
<organism evidence="4 5">
    <name type="scientific">Rhynocoris fuscipes</name>
    <dbReference type="NCBI Taxonomy" id="488301"/>
    <lineage>
        <taxon>Eukaryota</taxon>
        <taxon>Metazoa</taxon>
        <taxon>Ecdysozoa</taxon>
        <taxon>Arthropoda</taxon>
        <taxon>Hexapoda</taxon>
        <taxon>Insecta</taxon>
        <taxon>Pterygota</taxon>
        <taxon>Neoptera</taxon>
        <taxon>Paraneoptera</taxon>
        <taxon>Hemiptera</taxon>
        <taxon>Heteroptera</taxon>
        <taxon>Panheteroptera</taxon>
        <taxon>Cimicomorpha</taxon>
        <taxon>Reduviidae</taxon>
        <taxon>Harpactorinae</taxon>
        <taxon>Harpactorini</taxon>
        <taxon>Rhynocoris</taxon>
    </lineage>
</organism>
<protein>
    <recommendedName>
        <fullName evidence="6">Envelope protein</fullName>
    </recommendedName>
</protein>
<dbReference type="EMBL" id="JAPXFL010000001">
    <property type="protein sequence ID" value="KAK9512358.1"/>
    <property type="molecule type" value="Genomic_DNA"/>
</dbReference>
<keyword evidence="1" id="KW-0175">Coiled coil</keyword>
<name>A0AAW1DS99_9HEMI</name>
<keyword evidence="3" id="KW-0812">Transmembrane</keyword>
<accession>A0AAW1DS99</accession>
<sequence length="546" mass="62956">MGQAKIQKTTHTLIHYYELNPLLNELAITNNYYNELLIQYNISNLRDSMNNTDYNGDSALKLKQMQNSFRLINHEINMIREKLELITAHDISGKSRNKRGLVNALGSVIKSISGNLDAYDGELYSKTINEIKANQDNLQSQLNSHYSINLNIINEYNKTLQLMNDNNNEIRNKLLLLNDNLYDFNKFAIMLETLNHLEIIYNIILNIVTDIENSLTFCKLKTFHPSIMSARELYEELKTIVKHYKDQFPIEIKFENIFNIIKLIRIDCKINIKNEIIYFIKLPIVGKESYNLLYLYSLPSYINSQIMTIITSSKYFLKSSSYGVESLKDMCNGNPTLGYLCSTSDVTHHLKHCEEEILINGTTTKCQYTLLQIEDNQIRWIDETSQYLAVFPKEETLSIRNGDESKQKTLQGIFLLKPNDDKIYFRNRELSHQSSSSGHPTLLSDVEPVLVNSQHPKFKLNIKHLDFTSVPANVIAPIHKESWISHKFNYWSILLVIVLLIIYIAYRNLSYKKKLPATSTNTAHSSPPEDAQSRGGGITFTQCPSK</sequence>
<keyword evidence="3" id="KW-1133">Transmembrane helix</keyword>
<evidence type="ECO:0000313" key="5">
    <source>
        <dbReference type="Proteomes" id="UP001461498"/>
    </source>
</evidence>
<dbReference type="Proteomes" id="UP001461498">
    <property type="component" value="Unassembled WGS sequence"/>
</dbReference>
<keyword evidence="3" id="KW-0472">Membrane</keyword>
<evidence type="ECO:0000256" key="1">
    <source>
        <dbReference type="SAM" id="Coils"/>
    </source>
</evidence>
<dbReference type="AlphaFoldDB" id="A0AAW1DS99"/>
<gene>
    <name evidence="4" type="ORF">O3M35_000802</name>
</gene>
<keyword evidence="5" id="KW-1185">Reference proteome</keyword>
<proteinExistence type="predicted"/>
<dbReference type="Pfam" id="PF12259">
    <property type="entry name" value="Baculo_F"/>
    <property type="match status" value="1"/>
</dbReference>